<dbReference type="Proteomes" id="UP000014204">
    <property type="component" value="Unassembled WGS sequence"/>
</dbReference>
<feature type="signal peptide" evidence="2">
    <location>
        <begin position="1"/>
        <end position="23"/>
    </location>
</feature>
<comment type="caution">
    <text evidence="3">The sequence shown here is derived from an EMBL/GenBank/DDBJ whole genome shotgun (WGS) entry which is preliminary data.</text>
</comment>
<evidence type="ECO:0008006" key="5">
    <source>
        <dbReference type="Google" id="ProtNLM"/>
    </source>
</evidence>
<evidence type="ECO:0000256" key="1">
    <source>
        <dbReference type="SAM" id="MobiDB-lite"/>
    </source>
</evidence>
<organism evidence="3 4">
    <name type="scientific">Adlercreutzia caecimuris B7</name>
    <dbReference type="NCBI Taxonomy" id="1235794"/>
    <lineage>
        <taxon>Bacteria</taxon>
        <taxon>Bacillati</taxon>
        <taxon>Actinomycetota</taxon>
        <taxon>Coriobacteriia</taxon>
        <taxon>Eggerthellales</taxon>
        <taxon>Eggerthellaceae</taxon>
        <taxon>Adlercreutzia</taxon>
    </lineage>
</organism>
<reference evidence="3 4" key="1">
    <citation type="submission" date="2013-04" db="EMBL/GenBank/DDBJ databases">
        <title>The Genome Sequence of Enterorhabdus caecimuris B7.</title>
        <authorList>
            <consortium name="The Broad Institute Genomics Platform"/>
            <consortium name="The Broad Institute Genome Sequencing Center for Infectious Disease"/>
            <person name="Earl A."/>
            <person name="Xavier R."/>
            <person name="Elson C."/>
            <person name="Duck W."/>
            <person name="Walker B."/>
            <person name="Young S."/>
            <person name="Zeng Q."/>
            <person name="Gargeya S."/>
            <person name="Fitzgerald M."/>
            <person name="Haas B."/>
            <person name="Abouelleil A."/>
            <person name="Allen A.W."/>
            <person name="Alvarado L."/>
            <person name="Arachchi H.M."/>
            <person name="Berlin A.M."/>
            <person name="Chapman S.B."/>
            <person name="Gainer-Dewar J."/>
            <person name="Goldberg J."/>
            <person name="Griggs A."/>
            <person name="Gujja S."/>
            <person name="Hansen M."/>
            <person name="Howarth C."/>
            <person name="Imamovic A."/>
            <person name="Ireland A."/>
            <person name="Larimer J."/>
            <person name="McCowan C."/>
            <person name="Murphy C."/>
            <person name="Pearson M."/>
            <person name="Poon T.W."/>
            <person name="Priest M."/>
            <person name="Roberts A."/>
            <person name="Saif S."/>
            <person name="Shea T."/>
            <person name="Sisk P."/>
            <person name="Sykes S."/>
            <person name="Wortman J."/>
            <person name="Nusbaum C."/>
            <person name="Birren B."/>
        </authorList>
    </citation>
    <scope>NUCLEOTIDE SEQUENCE [LARGE SCALE GENOMIC DNA]</scope>
    <source>
        <strain evidence="3 4">B7</strain>
    </source>
</reference>
<dbReference type="AlphaFoldDB" id="R9KXU8"/>
<evidence type="ECO:0000313" key="3">
    <source>
        <dbReference type="EMBL" id="EOS51220.1"/>
    </source>
</evidence>
<keyword evidence="4" id="KW-1185">Reference proteome</keyword>
<feature type="region of interest" description="Disordered" evidence="1">
    <location>
        <begin position="296"/>
        <end position="321"/>
    </location>
</feature>
<evidence type="ECO:0000313" key="4">
    <source>
        <dbReference type="Proteomes" id="UP000014204"/>
    </source>
</evidence>
<dbReference type="STRING" id="1235794.C811_01640"/>
<gene>
    <name evidence="3" type="ORF">C811_01640</name>
</gene>
<dbReference type="EMBL" id="ASSY01000008">
    <property type="protein sequence ID" value="EOS51220.1"/>
    <property type="molecule type" value="Genomic_DNA"/>
</dbReference>
<dbReference type="HOGENOM" id="CLU_865289_0_0_11"/>
<name>R9KXU8_9ACTN</name>
<proteinExistence type="predicted"/>
<keyword evidence="2" id="KW-0732">Signal</keyword>
<evidence type="ECO:0000256" key="2">
    <source>
        <dbReference type="SAM" id="SignalP"/>
    </source>
</evidence>
<dbReference type="PROSITE" id="PS51257">
    <property type="entry name" value="PROKAR_LIPOPROTEIN"/>
    <property type="match status" value="1"/>
</dbReference>
<feature type="chain" id="PRO_5038550961" description="DUF5067 domain-containing protein" evidence="2">
    <location>
        <begin position="24"/>
        <end position="321"/>
    </location>
</feature>
<dbReference type="GeneID" id="82191093"/>
<protein>
    <recommendedName>
        <fullName evidence="5">DUF5067 domain-containing protein</fullName>
    </recommendedName>
</protein>
<dbReference type="RefSeq" id="WP_016309837.1">
    <property type="nucleotide sequence ID" value="NZ_KE159646.1"/>
</dbReference>
<accession>R9KXU8</accession>
<sequence length="321" mass="34083">MNKLRLSSAVLGCILAASLGSLSGCVDESAACREAFEQSDYVKALISDNQYLIDTPNVVTEYECEMSKGGDYDRAYITATVEDESLRAVVTVSGAKSSDGVYNFTEASTPIITPKKGIDYIEQDSPFVDGDGYTVEFDEAANKAVVTLDNVAVEDAVQFAVLCSGTIEFDWDDGIWVKGKEDTTLDVSIKPSAIEGTCIPDDPNAPEITISNVNSTTEYNEIAGVDAYSCGITYSFMGTEGSGPGIVYAGEDNGDYIAFVAYYNTDDSPSSVALAFAGLFTESGLKDLTYSYAEDTDAASNDDSGSDGGAKSFEGITYTKQ</sequence>